<name>A0A2I0AUV7_9ASPA</name>
<gene>
    <name evidence="2" type="ORF">AXF42_Ash001416</name>
</gene>
<reference evidence="2 3" key="1">
    <citation type="journal article" date="2017" name="Nature">
        <title>The Apostasia genome and the evolution of orchids.</title>
        <authorList>
            <person name="Zhang G.Q."/>
            <person name="Liu K.W."/>
            <person name="Li Z."/>
            <person name="Lohaus R."/>
            <person name="Hsiao Y.Y."/>
            <person name="Niu S.C."/>
            <person name="Wang J.Y."/>
            <person name="Lin Y.C."/>
            <person name="Xu Q."/>
            <person name="Chen L.J."/>
            <person name="Yoshida K."/>
            <person name="Fujiwara S."/>
            <person name="Wang Z.W."/>
            <person name="Zhang Y.Q."/>
            <person name="Mitsuda N."/>
            <person name="Wang M."/>
            <person name="Liu G.H."/>
            <person name="Pecoraro L."/>
            <person name="Huang H.X."/>
            <person name="Xiao X.J."/>
            <person name="Lin M."/>
            <person name="Wu X.Y."/>
            <person name="Wu W.L."/>
            <person name="Chen Y.Y."/>
            <person name="Chang S.B."/>
            <person name="Sakamoto S."/>
            <person name="Ohme-Takagi M."/>
            <person name="Yagi M."/>
            <person name="Zeng S.J."/>
            <person name="Shen C.Y."/>
            <person name="Yeh C.M."/>
            <person name="Luo Y.B."/>
            <person name="Tsai W.C."/>
            <person name="Van de Peer Y."/>
            <person name="Liu Z.J."/>
        </authorList>
    </citation>
    <scope>NUCLEOTIDE SEQUENCE [LARGE SCALE GENOMIC DNA]</scope>
    <source>
        <strain evidence="3">cv. Shenzhen</strain>
        <tissue evidence="2">Stem</tissue>
    </source>
</reference>
<sequence>MASSGHLLRSAFLLLLLLLLLLATTPTTTAMDWKSLLHDEKPSKYFAAKFIMNAAIDMYNHKNWPFYTLAMPQMVDVLSQVAADGRTIVFMVRFQALFIERNEIWWLAPDVVLLCQKILGNVNFETVVLRDMTFGKQIVPS</sequence>
<dbReference type="AlphaFoldDB" id="A0A2I0AUV7"/>
<keyword evidence="3" id="KW-1185">Reference proteome</keyword>
<evidence type="ECO:0000313" key="2">
    <source>
        <dbReference type="EMBL" id="PKA59322.1"/>
    </source>
</evidence>
<protein>
    <submittedName>
        <fullName evidence="2">Uncharacterized protein</fullName>
    </submittedName>
</protein>
<keyword evidence="1" id="KW-0732">Signal</keyword>
<feature type="chain" id="PRO_5014161053" evidence="1">
    <location>
        <begin position="31"/>
        <end position="141"/>
    </location>
</feature>
<dbReference type="Proteomes" id="UP000236161">
    <property type="component" value="Unassembled WGS sequence"/>
</dbReference>
<organism evidence="2 3">
    <name type="scientific">Apostasia shenzhenica</name>
    <dbReference type="NCBI Taxonomy" id="1088818"/>
    <lineage>
        <taxon>Eukaryota</taxon>
        <taxon>Viridiplantae</taxon>
        <taxon>Streptophyta</taxon>
        <taxon>Embryophyta</taxon>
        <taxon>Tracheophyta</taxon>
        <taxon>Spermatophyta</taxon>
        <taxon>Magnoliopsida</taxon>
        <taxon>Liliopsida</taxon>
        <taxon>Asparagales</taxon>
        <taxon>Orchidaceae</taxon>
        <taxon>Apostasioideae</taxon>
        <taxon>Apostasia</taxon>
    </lineage>
</organism>
<proteinExistence type="predicted"/>
<dbReference type="EMBL" id="KZ451950">
    <property type="protein sequence ID" value="PKA59322.1"/>
    <property type="molecule type" value="Genomic_DNA"/>
</dbReference>
<accession>A0A2I0AUV7</accession>
<evidence type="ECO:0000256" key="1">
    <source>
        <dbReference type="SAM" id="SignalP"/>
    </source>
</evidence>
<evidence type="ECO:0000313" key="3">
    <source>
        <dbReference type="Proteomes" id="UP000236161"/>
    </source>
</evidence>
<feature type="signal peptide" evidence="1">
    <location>
        <begin position="1"/>
        <end position="30"/>
    </location>
</feature>